<gene>
    <name evidence="1" type="ORF">M3P09_04495</name>
</gene>
<comment type="caution">
    <text evidence="1">The sequence shown here is derived from an EMBL/GenBank/DDBJ whole genome shotgun (WGS) entry which is preliminary data.</text>
</comment>
<name>A0ABT0QBB8_9FLAO</name>
<organism evidence="1 2">
    <name type="scientific">Jejuia spongiicola</name>
    <dbReference type="NCBI Taxonomy" id="2942207"/>
    <lineage>
        <taxon>Bacteria</taxon>
        <taxon>Pseudomonadati</taxon>
        <taxon>Bacteroidota</taxon>
        <taxon>Flavobacteriia</taxon>
        <taxon>Flavobacteriales</taxon>
        <taxon>Flavobacteriaceae</taxon>
        <taxon>Jejuia</taxon>
    </lineage>
</organism>
<protein>
    <recommendedName>
        <fullName evidence="3">Outer membrane lipoprotein-sorting protein</fullName>
    </recommendedName>
</protein>
<dbReference type="EMBL" id="JAMFLZ010000002">
    <property type="protein sequence ID" value="MCL6294238.1"/>
    <property type="molecule type" value="Genomic_DNA"/>
</dbReference>
<accession>A0ABT0QBB8</accession>
<keyword evidence="2" id="KW-1185">Reference proteome</keyword>
<evidence type="ECO:0008006" key="3">
    <source>
        <dbReference type="Google" id="ProtNLM"/>
    </source>
</evidence>
<evidence type="ECO:0000313" key="2">
    <source>
        <dbReference type="Proteomes" id="UP001165381"/>
    </source>
</evidence>
<reference evidence="1" key="1">
    <citation type="submission" date="2022-05" db="EMBL/GenBank/DDBJ databases">
        <authorList>
            <person name="Park J.-S."/>
        </authorList>
    </citation>
    <scope>NUCLEOTIDE SEQUENCE</scope>
    <source>
        <strain evidence="1">2012CJ34-3</strain>
    </source>
</reference>
<evidence type="ECO:0000313" key="1">
    <source>
        <dbReference type="EMBL" id="MCL6294238.1"/>
    </source>
</evidence>
<sequence length="222" mass="25778">MKKLIAIIGIISLCYSCNQKKEKTQIEAPVSVAQKIANAHGFENWKNVAEIQFTFNVDRDSSHFERTWFWKPAQDLVVMKSKDETVKYNRASIDSLSLKADQGFINDKFWLLVPFQLVWDDGTTISDPIKEKAPVSNVEMNKITLTYSNDGGYTPGDAYDIYFDENYLIKEWIFRKGNQKEPSMITTFENYQEFNGIKIALEHKKQPENWNLNFTNVKVILK</sequence>
<dbReference type="Proteomes" id="UP001165381">
    <property type="component" value="Unassembled WGS sequence"/>
</dbReference>
<dbReference type="RefSeq" id="WP_249972185.1">
    <property type="nucleotide sequence ID" value="NZ_JAMFLZ010000002.1"/>
</dbReference>
<proteinExistence type="predicted"/>